<dbReference type="InterPro" id="IPR031973">
    <property type="entry name" value="Deltameth_res_prag01"/>
</dbReference>
<evidence type="ECO:0000313" key="4">
    <source>
        <dbReference type="Proteomes" id="UP000580250"/>
    </source>
</evidence>
<organism evidence="3 4">
    <name type="scientific">Meloidogyne enterolobii</name>
    <name type="common">Root-knot nematode worm</name>
    <name type="synonym">Meloidogyne mayaguensis</name>
    <dbReference type="NCBI Taxonomy" id="390850"/>
    <lineage>
        <taxon>Eukaryota</taxon>
        <taxon>Metazoa</taxon>
        <taxon>Ecdysozoa</taxon>
        <taxon>Nematoda</taxon>
        <taxon>Chromadorea</taxon>
        <taxon>Rhabditida</taxon>
        <taxon>Tylenchina</taxon>
        <taxon>Tylenchomorpha</taxon>
        <taxon>Tylenchoidea</taxon>
        <taxon>Meloidogynidae</taxon>
        <taxon>Meloidogyninae</taxon>
        <taxon>Meloidogyne</taxon>
    </lineage>
</organism>
<reference evidence="3 4" key="1">
    <citation type="submission" date="2020-08" db="EMBL/GenBank/DDBJ databases">
        <authorList>
            <person name="Koutsovoulos G."/>
            <person name="Danchin GJ E."/>
        </authorList>
    </citation>
    <scope>NUCLEOTIDE SEQUENCE [LARGE SCALE GENOMIC DNA]</scope>
</reference>
<proteinExistence type="predicted"/>
<keyword evidence="1" id="KW-1133">Transmembrane helix</keyword>
<feature type="transmembrane region" description="Helical" evidence="1">
    <location>
        <begin position="103"/>
        <end position="122"/>
    </location>
</feature>
<dbReference type="AlphaFoldDB" id="A0A6V7THV2"/>
<name>A0A6V7THV2_MELEN</name>
<evidence type="ECO:0000259" key="2">
    <source>
        <dbReference type="Pfam" id="PF16020"/>
    </source>
</evidence>
<comment type="caution">
    <text evidence="3">The sequence shown here is derived from an EMBL/GenBank/DDBJ whole genome shotgun (WGS) entry which is preliminary data.</text>
</comment>
<keyword evidence="1" id="KW-0812">Transmembrane</keyword>
<sequence length="159" mass="18153">MIPARTCFLLASKRTIVLKPLLDFIVLKPLLDFGAIVSVDHVGKATFASAVAKGDGHHDDEEHHEYFHGVPIEPNPGPPITFDYFPVPCKPYKPVYDELQRKFNLWLLGGLSFFLFALYMIYATDATEYEAWARVKSWRDRKRINAELRAKEAAEGKEE</sequence>
<dbReference type="EMBL" id="CAJEWN010000001">
    <property type="protein sequence ID" value="CAD2122771.1"/>
    <property type="molecule type" value="Genomic_DNA"/>
</dbReference>
<accession>A0A6V7THV2</accession>
<keyword evidence="1" id="KW-0472">Membrane</keyword>
<gene>
    <name evidence="3" type="ORF">MENT_LOCUS308</name>
</gene>
<dbReference type="Pfam" id="PF16020">
    <property type="entry name" value="Deltameth_res"/>
    <property type="match status" value="1"/>
</dbReference>
<evidence type="ECO:0000256" key="1">
    <source>
        <dbReference type="SAM" id="Phobius"/>
    </source>
</evidence>
<feature type="domain" description="Deltamethrin resistance protein prag01" evidence="2">
    <location>
        <begin position="85"/>
        <end position="129"/>
    </location>
</feature>
<evidence type="ECO:0000313" key="3">
    <source>
        <dbReference type="EMBL" id="CAD2122771.1"/>
    </source>
</evidence>
<protein>
    <recommendedName>
        <fullName evidence="2">Deltamethrin resistance protein prag01 domain-containing protein</fullName>
    </recommendedName>
</protein>
<dbReference type="Proteomes" id="UP000580250">
    <property type="component" value="Unassembled WGS sequence"/>
</dbReference>
<dbReference type="OrthoDB" id="5809766at2759"/>